<accession>A0A9K3DQV6</accession>
<name>A0A9K3DQV6_HELAN</name>
<organism evidence="2 3">
    <name type="scientific">Helianthus annuus</name>
    <name type="common">Common sunflower</name>
    <dbReference type="NCBI Taxonomy" id="4232"/>
    <lineage>
        <taxon>Eukaryota</taxon>
        <taxon>Viridiplantae</taxon>
        <taxon>Streptophyta</taxon>
        <taxon>Embryophyta</taxon>
        <taxon>Tracheophyta</taxon>
        <taxon>Spermatophyta</taxon>
        <taxon>Magnoliopsida</taxon>
        <taxon>eudicotyledons</taxon>
        <taxon>Gunneridae</taxon>
        <taxon>Pentapetalae</taxon>
        <taxon>asterids</taxon>
        <taxon>campanulids</taxon>
        <taxon>Asterales</taxon>
        <taxon>Asteraceae</taxon>
        <taxon>Asteroideae</taxon>
        <taxon>Heliantheae alliance</taxon>
        <taxon>Heliantheae</taxon>
        <taxon>Helianthus</taxon>
    </lineage>
</organism>
<evidence type="ECO:0000313" key="2">
    <source>
        <dbReference type="EMBL" id="KAF5759990.1"/>
    </source>
</evidence>
<feature type="coiled-coil region" evidence="1">
    <location>
        <begin position="203"/>
        <end position="258"/>
    </location>
</feature>
<sequence length="514" mass="56878">MPTASAAGVQVEGVSSAPLSSVDVMPSATSGPSLSELISQASAVATVSCPMPPPMPTAVVAVTVTTSPVSTPLPSSETPTVFAAHEANSAGDTTVSYAGGSSSGIVDDGAPLGDDLYLPTINWDLNVQDKRYQPKWKIAESSRLIFPLVVHHWVERAYPPAESAYVEGLNNENLLTTTIVDSVSQPRRLAEIRRRWMHDNNELHRARSVIQELKDEKYLLESQLQATGLRESRFVSEKNKAEDDLKRVTANLAEERILWARDIEEKDRVLAHSKNVQEELECKAVTEAQKVRSEMSAEMEKFRIDIDFVSQVQERYQALTVELESSNAKVQAKQVELEDREAQLREIKKQCDSLVSKKNKLVESSTTHQAHLEEVKSTLEQSNAKVDSLISPLAGLRGDRDWLITNGLVGAFEYLRQLESFIALLDRLSAAAYQSGHHDGIYHGYFECQQSDKITPAFHTKRGIYHGYFECQHALEAACNDPLPAYADLTSKVAEDGVDSLRLMLDPADESEEE</sequence>
<keyword evidence="1" id="KW-0175">Coiled coil</keyword>
<evidence type="ECO:0000256" key="1">
    <source>
        <dbReference type="SAM" id="Coils"/>
    </source>
</evidence>
<reference evidence="2" key="2">
    <citation type="submission" date="2020-06" db="EMBL/GenBank/DDBJ databases">
        <title>Helianthus annuus Genome sequencing and assembly Release 2.</title>
        <authorList>
            <person name="Gouzy J."/>
            <person name="Langlade N."/>
            <person name="Munos S."/>
        </authorList>
    </citation>
    <scope>NUCLEOTIDE SEQUENCE</scope>
    <source>
        <tissue evidence="2">Leaves</tissue>
    </source>
</reference>
<gene>
    <name evidence="2" type="ORF">HanXRQr2_Chr16g0748061</name>
</gene>
<feature type="coiled-coil region" evidence="1">
    <location>
        <begin position="309"/>
        <end position="357"/>
    </location>
</feature>
<evidence type="ECO:0000313" key="3">
    <source>
        <dbReference type="Proteomes" id="UP000215914"/>
    </source>
</evidence>
<dbReference type="Proteomes" id="UP000215914">
    <property type="component" value="Unassembled WGS sequence"/>
</dbReference>
<keyword evidence="3" id="KW-1185">Reference proteome</keyword>
<dbReference type="Gramene" id="mRNA:HanXRQr2_Chr16g0748061">
    <property type="protein sequence ID" value="mRNA:HanXRQr2_Chr16g0748061"/>
    <property type="gene ID" value="HanXRQr2_Chr16g0748061"/>
</dbReference>
<dbReference type="EMBL" id="MNCJ02000331">
    <property type="protein sequence ID" value="KAF5759990.1"/>
    <property type="molecule type" value="Genomic_DNA"/>
</dbReference>
<reference evidence="2" key="1">
    <citation type="journal article" date="2017" name="Nature">
        <title>The sunflower genome provides insights into oil metabolism, flowering and Asterid evolution.</title>
        <authorList>
            <person name="Badouin H."/>
            <person name="Gouzy J."/>
            <person name="Grassa C.J."/>
            <person name="Murat F."/>
            <person name="Staton S.E."/>
            <person name="Cottret L."/>
            <person name="Lelandais-Briere C."/>
            <person name="Owens G.L."/>
            <person name="Carrere S."/>
            <person name="Mayjonade B."/>
            <person name="Legrand L."/>
            <person name="Gill N."/>
            <person name="Kane N.C."/>
            <person name="Bowers J.E."/>
            <person name="Hubner S."/>
            <person name="Bellec A."/>
            <person name="Berard A."/>
            <person name="Berges H."/>
            <person name="Blanchet N."/>
            <person name="Boniface M.C."/>
            <person name="Brunel D."/>
            <person name="Catrice O."/>
            <person name="Chaidir N."/>
            <person name="Claudel C."/>
            <person name="Donnadieu C."/>
            <person name="Faraut T."/>
            <person name="Fievet G."/>
            <person name="Helmstetter N."/>
            <person name="King M."/>
            <person name="Knapp S.J."/>
            <person name="Lai Z."/>
            <person name="Le Paslier M.C."/>
            <person name="Lippi Y."/>
            <person name="Lorenzon L."/>
            <person name="Mandel J.R."/>
            <person name="Marage G."/>
            <person name="Marchand G."/>
            <person name="Marquand E."/>
            <person name="Bret-Mestries E."/>
            <person name="Morien E."/>
            <person name="Nambeesan S."/>
            <person name="Nguyen T."/>
            <person name="Pegot-Espagnet P."/>
            <person name="Pouilly N."/>
            <person name="Raftis F."/>
            <person name="Sallet E."/>
            <person name="Schiex T."/>
            <person name="Thomas J."/>
            <person name="Vandecasteele C."/>
            <person name="Vares D."/>
            <person name="Vear F."/>
            <person name="Vautrin S."/>
            <person name="Crespi M."/>
            <person name="Mangin B."/>
            <person name="Burke J.M."/>
            <person name="Salse J."/>
            <person name="Munos S."/>
            <person name="Vincourt P."/>
            <person name="Rieseberg L.H."/>
            <person name="Langlade N.B."/>
        </authorList>
    </citation>
    <scope>NUCLEOTIDE SEQUENCE</scope>
    <source>
        <tissue evidence="2">Leaves</tissue>
    </source>
</reference>
<protein>
    <submittedName>
        <fullName evidence="2">Uncharacterized protein</fullName>
    </submittedName>
</protein>
<proteinExistence type="predicted"/>
<comment type="caution">
    <text evidence="2">The sequence shown here is derived from an EMBL/GenBank/DDBJ whole genome shotgun (WGS) entry which is preliminary data.</text>
</comment>
<dbReference type="AlphaFoldDB" id="A0A9K3DQV6"/>